<reference evidence="2" key="1">
    <citation type="submission" date="2017-10" db="EMBL/GenBank/DDBJ databases">
        <title>Rapid genome shrinkage in a self-fertile nematode reveals novel sperm competition proteins.</title>
        <authorList>
            <person name="Yin D."/>
            <person name="Schwarz E.M."/>
            <person name="Thomas C.G."/>
            <person name="Felde R.L."/>
            <person name="Korf I.F."/>
            <person name="Cutter A.D."/>
            <person name="Schartner C.M."/>
            <person name="Ralston E.J."/>
            <person name="Meyer B.J."/>
            <person name="Haag E.S."/>
        </authorList>
    </citation>
    <scope>NUCLEOTIDE SEQUENCE [LARGE SCALE GENOMIC DNA]</scope>
    <source>
        <strain evidence="2">JU1422</strain>
    </source>
</reference>
<evidence type="ECO:0000313" key="2">
    <source>
        <dbReference type="Proteomes" id="UP000230233"/>
    </source>
</evidence>
<evidence type="ECO:0000313" key="1">
    <source>
        <dbReference type="EMBL" id="PIC17471.1"/>
    </source>
</evidence>
<accession>A0A2G5SRI8</accession>
<comment type="caution">
    <text evidence="1">The sequence shown here is derived from an EMBL/GenBank/DDBJ whole genome shotgun (WGS) entry which is preliminary data.</text>
</comment>
<dbReference type="Proteomes" id="UP000230233">
    <property type="component" value="Chromosome X"/>
</dbReference>
<proteinExistence type="predicted"/>
<gene>
    <name evidence="1" type="primary">Cnig_chr_X.g23701</name>
    <name evidence="1" type="ORF">B9Z55_023701</name>
</gene>
<sequence>MLGCNPVQINLMDIFHLSQLLSMIVRQSCPLICPIFFLSLELILLCVHLRLYSLPLIDLVLPIEETKKRIKEALEMPALCSHSPPSHRTQLEYEEVMAGQEKDQR</sequence>
<organism evidence="1 2">
    <name type="scientific">Caenorhabditis nigoni</name>
    <dbReference type="NCBI Taxonomy" id="1611254"/>
    <lineage>
        <taxon>Eukaryota</taxon>
        <taxon>Metazoa</taxon>
        <taxon>Ecdysozoa</taxon>
        <taxon>Nematoda</taxon>
        <taxon>Chromadorea</taxon>
        <taxon>Rhabditida</taxon>
        <taxon>Rhabditina</taxon>
        <taxon>Rhabditomorpha</taxon>
        <taxon>Rhabditoidea</taxon>
        <taxon>Rhabditidae</taxon>
        <taxon>Peloderinae</taxon>
        <taxon>Caenorhabditis</taxon>
    </lineage>
</organism>
<name>A0A2G5SRI8_9PELO</name>
<keyword evidence="2" id="KW-1185">Reference proteome</keyword>
<protein>
    <submittedName>
        <fullName evidence="1">Uncharacterized protein</fullName>
    </submittedName>
</protein>
<dbReference type="AlphaFoldDB" id="A0A2G5SRI8"/>
<dbReference type="EMBL" id="PDUG01000006">
    <property type="protein sequence ID" value="PIC17471.1"/>
    <property type="molecule type" value="Genomic_DNA"/>
</dbReference>